<dbReference type="InParanoid" id="A0A1B7MHZ7"/>
<reference evidence="1 2" key="1">
    <citation type="submission" date="2016-06" db="EMBL/GenBank/DDBJ databases">
        <title>Comparative genomics of the ectomycorrhizal sister species Rhizopogon vinicolor and Rhizopogon vesiculosus (Basidiomycota: Boletales) reveals a divergence of the mating type B locus.</title>
        <authorList>
            <consortium name="DOE Joint Genome Institute"/>
            <person name="Mujic A.B."/>
            <person name="Kuo A."/>
            <person name="Tritt A."/>
            <person name="Lipzen A."/>
            <person name="Chen C."/>
            <person name="Johnson J."/>
            <person name="Sharma A."/>
            <person name="Barry K."/>
            <person name="Grigoriev I.V."/>
            <person name="Spatafora J.W."/>
        </authorList>
    </citation>
    <scope>NUCLEOTIDE SEQUENCE [LARGE SCALE GENOMIC DNA]</scope>
    <source>
        <strain evidence="1 2">AM-OR11-026</strain>
    </source>
</reference>
<proteinExistence type="predicted"/>
<keyword evidence="2" id="KW-1185">Reference proteome</keyword>
<evidence type="ECO:0000313" key="2">
    <source>
        <dbReference type="Proteomes" id="UP000092154"/>
    </source>
</evidence>
<evidence type="ECO:0000313" key="1">
    <source>
        <dbReference type="EMBL" id="OAX32220.1"/>
    </source>
</evidence>
<dbReference type="EMBL" id="KV449075">
    <property type="protein sequence ID" value="OAX32220.1"/>
    <property type="molecule type" value="Genomic_DNA"/>
</dbReference>
<protein>
    <submittedName>
        <fullName evidence="1">Uncharacterized protein</fullName>
    </submittedName>
</protein>
<dbReference type="AlphaFoldDB" id="A0A1B7MHZ7"/>
<sequence length="68" mass="7759">RFSQTGGLYIKEDVEPALQVRRLYAEGEDDDEASDRFRSGPYTDWMCDLPTVFSPSPCWVPPLITFVS</sequence>
<accession>A0A1B7MHZ7</accession>
<organism evidence="1 2">
    <name type="scientific">Rhizopogon vinicolor AM-OR11-026</name>
    <dbReference type="NCBI Taxonomy" id="1314800"/>
    <lineage>
        <taxon>Eukaryota</taxon>
        <taxon>Fungi</taxon>
        <taxon>Dikarya</taxon>
        <taxon>Basidiomycota</taxon>
        <taxon>Agaricomycotina</taxon>
        <taxon>Agaricomycetes</taxon>
        <taxon>Agaricomycetidae</taxon>
        <taxon>Boletales</taxon>
        <taxon>Suillineae</taxon>
        <taxon>Rhizopogonaceae</taxon>
        <taxon>Rhizopogon</taxon>
    </lineage>
</organism>
<feature type="non-terminal residue" evidence="1">
    <location>
        <position position="1"/>
    </location>
</feature>
<dbReference type="OrthoDB" id="2831558at2759"/>
<gene>
    <name evidence="1" type="ORF">K503DRAFT_702362</name>
</gene>
<name>A0A1B7MHZ7_9AGAM</name>
<dbReference type="Proteomes" id="UP000092154">
    <property type="component" value="Unassembled WGS sequence"/>
</dbReference>